<evidence type="ECO:0000313" key="2">
    <source>
        <dbReference type="Proteomes" id="UP001148662"/>
    </source>
</evidence>
<dbReference type="EMBL" id="JANHOG010001264">
    <property type="protein sequence ID" value="KAJ3540167.1"/>
    <property type="molecule type" value="Genomic_DNA"/>
</dbReference>
<comment type="caution">
    <text evidence="1">The sequence shown here is derived from an EMBL/GenBank/DDBJ whole genome shotgun (WGS) entry which is preliminary data.</text>
</comment>
<reference evidence="1" key="1">
    <citation type="submission" date="2022-07" db="EMBL/GenBank/DDBJ databases">
        <title>Genome Sequence of Phlebia brevispora.</title>
        <authorList>
            <person name="Buettner E."/>
        </authorList>
    </citation>
    <scope>NUCLEOTIDE SEQUENCE</scope>
    <source>
        <strain evidence="1">MPL23</strain>
    </source>
</reference>
<name>A0ACC1SHX5_9APHY</name>
<accession>A0ACC1SHX5</accession>
<gene>
    <name evidence="1" type="ORF">NM688_g6262</name>
</gene>
<sequence>MQDPRASLKKLVQLGVLVYLLVAIAYTTAYMLAYPLSSLSWSLFGLGGTSFRHPESAVAKVPASPRVDLISATLQEPVSLDDNEKHAFFTSFLASDDSLYWLDNETGDYSTSPIREKTFLAKAFSQAMHPTKIIPYFYKASGPISVTIHIPLPISVFESNAAQYQFTSAVRSLEALYASSPHFANYVDVHLALSPFSGAVKNQSHPVTTEGGRQFNVWRNVARLFARTEFVMMLDVDFAVCTDWRSTIRDAITRYGGALSDVGIHNRVPGLPLRNDTMKQAIFDELREGTAALVIPAFEYVKQEDGIDQQTFPRDKESLVHLTSSKPAKITSFHSSWAPGHNSTDYPRYFSIPPGTGEIYKVSTYQSAYEPYVITSKRVSWCDERFTGYGGNKAACLFEMYLSGVSFYVMSDHFLIHQSHKYEEEVRREERKYNRKLYADFKEEACLRYLYKFHIEGILRTPQASNVLEECKKMKSVVKLATELLGEDISDIMV</sequence>
<evidence type="ECO:0000313" key="1">
    <source>
        <dbReference type="EMBL" id="KAJ3540167.1"/>
    </source>
</evidence>
<organism evidence="1 2">
    <name type="scientific">Phlebia brevispora</name>
    <dbReference type="NCBI Taxonomy" id="194682"/>
    <lineage>
        <taxon>Eukaryota</taxon>
        <taxon>Fungi</taxon>
        <taxon>Dikarya</taxon>
        <taxon>Basidiomycota</taxon>
        <taxon>Agaricomycotina</taxon>
        <taxon>Agaricomycetes</taxon>
        <taxon>Polyporales</taxon>
        <taxon>Meruliaceae</taxon>
        <taxon>Phlebia</taxon>
    </lineage>
</organism>
<keyword evidence="2" id="KW-1185">Reference proteome</keyword>
<dbReference type="Proteomes" id="UP001148662">
    <property type="component" value="Unassembled WGS sequence"/>
</dbReference>
<protein>
    <submittedName>
        <fullName evidence="1">Uncharacterized protein</fullName>
    </submittedName>
</protein>
<proteinExistence type="predicted"/>